<dbReference type="GO" id="GO:0071541">
    <property type="term" value="C:eukaryotic translation initiation factor 3 complex, eIF3m"/>
    <property type="evidence" value="ECO:0007669"/>
    <property type="project" value="TreeGrafter"/>
</dbReference>
<dbReference type="Pfam" id="PF22591">
    <property type="entry name" value="eIF3a_PCI_TPR-like"/>
    <property type="match status" value="1"/>
</dbReference>
<evidence type="ECO:0000259" key="9">
    <source>
        <dbReference type="PROSITE" id="PS50250"/>
    </source>
</evidence>
<dbReference type="Proteomes" id="UP000239156">
    <property type="component" value="Unassembled WGS sequence"/>
</dbReference>
<keyword evidence="11" id="KW-1185">Reference proteome</keyword>
<evidence type="ECO:0000256" key="8">
    <source>
        <dbReference type="SAM" id="MobiDB-lite"/>
    </source>
</evidence>
<dbReference type="PANTHER" id="PTHR14005">
    <property type="entry name" value="EUKARYOTIC TRANSLATION INITIATION FACTOR 3, THETA SUBUNIT"/>
    <property type="match status" value="1"/>
</dbReference>
<dbReference type="InterPro" id="IPR027512">
    <property type="entry name" value="EIF3A"/>
</dbReference>
<comment type="caution">
    <text evidence="10">The sequence shown here is derived from an EMBL/GenBank/DDBJ whole genome shotgun (WGS) entry which is preliminary data.</text>
</comment>
<evidence type="ECO:0000256" key="2">
    <source>
        <dbReference type="ARBA" id="ARBA00022490"/>
    </source>
</evidence>
<evidence type="ECO:0000256" key="4">
    <source>
        <dbReference type="ARBA" id="ARBA00022884"/>
    </source>
</evidence>
<feature type="compositionally biased region" description="Polar residues" evidence="8">
    <location>
        <begin position="1163"/>
        <end position="1173"/>
    </location>
</feature>
<dbReference type="Gene3D" id="4.10.860.10">
    <property type="entry name" value="UVR domain"/>
    <property type="match status" value="1"/>
</dbReference>
<dbReference type="GO" id="GO:0043614">
    <property type="term" value="C:multi-eIF complex"/>
    <property type="evidence" value="ECO:0007669"/>
    <property type="project" value="TreeGrafter"/>
</dbReference>
<feature type="compositionally biased region" description="Polar residues" evidence="8">
    <location>
        <begin position="1113"/>
        <end position="1129"/>
    </location>
</feature>
<dbReference type="VEuPathDB" id="FungiDB:PSTT_15317"/>
<dbReference type="AlphaFoldDB" id="A0A2S4UIC7"/>
<dbReference type="PROSITE" id="PS50250">
    <property type="entry name" value="PCI"/>
    <property type="match status" value="1"/>
</dbReference>
<comment type="subcellular location">
    <subcellularLocation>
        <location evidence="1">Cytoplasm</location>
    </subcellularLocation>
</comment>
<dbReference type="GO" id="GO:0001732">
    <property type="term" value="P:formation of cytoplasmic translation initiation complex"/>
    <property type="evidence" value="ECO:0007669"/>
    <property type="project" value="TreeGrafter"/>
</dbReference>
<reference evidence="10" key="1">
    <citation type="submission" date="2017-12" db="EMBL/GenBank/DDBJ databases">
        <title>Gene loss provides genomic basis for host adaptation in cereal stripe rust fungi.</title>
        <authorList>
            <person name="Xia C."/>
        </authorList>
    </citation>
    <scope>NUCLEOTIDE SEQUENCE [LARGE SCALE GENOMIC DNA]</scope>
    <source>
        <strain evidence="10">93-210</strain>
    </source>
</reference>
<dbReference type="Gene3D" id="1.25.40.860">
    <property type="match status" value="2"/>
</dbReference>
<evidence type="ECO:0000313" key="11">
    <source>
        <dbReference type="Proteomes" id="UP000239156"/>
    </source>
</evidence>
<dbReference type="VEuPathDB" id="FungiDB:PSHT_10613"/>
<evidence type="ECO:0000256" key="3">
    <source>
        <dbReference type="ARBA" id="ARBA00022540"/>
    </source>
</evidence>
<keyword evidence="4" id="KW-0694">RNA-binding</keyword>
<proteinExistence type="predicted"/>
<dbReference type="GO" id="GO:0071540">
    <property type="term" value="C:eukaryotic translation initiation factor 3 complex, eIF3e"/>
    <property type="evidence" value="ECO:0007669"/>
    <property type="project" value="TreeGrafter"/>
</dbReference>
<feature type="domain" description="PCI" evidence="9">
    <location>
        <begin position="426"/>
        <end position="603"/>
    </location>
</feature>
<evidence type="ECO:0000256" key="6">
    <source>
        <dbReference type="ARBA" id="ARBA00023054"/>
    </source>
</evidence>
<dbReference type="FunFam" id="1.25.40.860:FF:000003">
    <property type="entry name" value="Eukaryotic translation initiation factor 3 subunit A"/>
    <property type="match status" value="1"/>
</dbReference>
<accession>A0A2S4UIC7</accession>
<keyword evidence="2" id="KW-0963">Cytoplasm</keyword>
<dbReference type="PANTHER" id="PTHR14005:SF0">
    <property type="entry name" value="EUKARYOTIC TRANSLATION INITIATION FACTOR 3 SUBUNIT A"/>
    <property type="match status" value="1"/>
</dbReference>
<feature type="coiled-coil region" evidence="7">
    <location>
        <begin position="809"/>
        <end position="836"/>
    </location>
</feature>
<feature type="region of interest" description="Disordered" evidence="8">
    <location>
        <begin position="992"/>
        <end position="1065"/>
    </location>
</feature>
<dbReference type="FunFam" id="4.10.860.10:FF:000001">
    <property type="entry name" value="Eukaryotic translation initiation factor 3 subunit A"/>
    <property type="match status" value="1"/>
</dbReference>
<evidence type="ECO:0000256" key="7">
    <source>
        <dbReference type="SAM" id="Coils"/>
    </source>
</evidence>
<feature type="compositionally biased region" description="Polar residues" evidence="8">
    <location>
        <begin position="1034"/>
        <end position="1044"/>
    </location>
</feature>
<dbReference type="EMBL" id="PKSL01000276">
    <property type="protein sequence ID" value="POV97009.1"/>
    <property type="molecule type" value="Genomic_DNA"/>
</dbReference>
<feature type="compositionally biased region" description="Basic and acidic residues" evidence="8">
    <location>
        <begin position="1012"/>
        <end position="1029"/>
    </location>
</feature>
<feature type="region of interest" description="Disordered" evidence="8">
    <location>
        <begin position="950"/>
        <end position="969"/>
    </location>
</feature>
<gene>
    <name evidence="10" type="ORF">PSTT_15317</name>
</gene>
<dbReference type="InterPro" id="IPR000717">
    <property type="entry name" value="PCI_dom"/>
</dbReference>
<organism evidence="10 11">
    <name type="scientific">Puccinia striiformis</name>
    <dbReference type="NCBI Taxonomy" id="27350"/>
    <lineage>
        <taxon>Eukaryota</taxon>
        <taxon>Fungi</taxon>
        <taxon>Dikarya</taxon>
        <taxon>Basidiomycota</taxon>
        <taxon>Pucciniomycotina</taxon>
        <taxon>Pucciniomycetes</taxon>
        <taxon>Pucciniales</taxon>
        <taxon>Pucciniaceae</taxon>
        <taxon>Puccinia</taxon>
    </lineage>
</organism>
<dbReference type="GO" id="GO:0003729">
    <property type="term" value="F:mRNA binding"/>
    <property type="evidence" value="ECO:0007669"/>
    <property type="project" value="TreeGrafter"/>
</dbReference>
<feature type="compositionally biased region" description="Basic and acidic residues" evidence="8">
    <location>
        <begin position="992"/>
        <end position="1003"/>
    </location>
</feature>
<evidence type="ECO:0000256" key="1">
    <source>
        <dbReference type="ARBA" id="ARBA00004496"/>
    </source>
</evidence>
<name>A0A2S4UIC7_9BASI</name>
<dbReference type="SMART" id="SM00088">
    <property type="entry name" value="PINT"/>
    <property type="match status" value="1"/>
</dbReference>
<evidence type="ECO:0000313" key="10">
    <source>
        <dbReference type="EMBL" id="POV97009.1"/>
    </source>
</evidence>
<dbReference type="InterPro" id="IPR054711">
    <property type="entry name" value="eIF3a_PCI_TPR-like"/>
</dbReference>
<feature type="coiled-coil region" evidence="7">
    <location>
        <begin position="705"/>
        <end position="777"/>
    </location>
</feature>
<protein>
    <recommendedName>
        <fullName evidence="9">PCI domain-containing protein</fullName>
    </recommendedName>
</protein>
<dbReference type="Pfam" id="PF01399">
    <property type="entry name" value="PCI"/>
    <property type="match status" value="1"/>
</dbReference>
<dbReference type="GO" id="GO:0003743">
    <property type="term" value="F:translation initiation factor activity"/>
    <property type="evidence" value="ECO:0007669"/>
    <property type="project" value="UniProtKB-KW"/>
</dbReference>
<keyword evidence="5" id="KW-0648">Protein biosynthesis</keyword>
<keyword evidence="6 7" id="KW-0175">Coiled coil</keyword>
<evidence type="ECO:0000256" key="5">
    <source>
        <dbReference type="ARBA" id="ARBA00022917"/>
    </source>
</evidence>
<keyword evidence="3" id="KW-0396">Initiation factor</keyword>
<dbReference type="GO" id="GO:0002188">
    <property type="term" value="P:translation reinitiation"/>
    <property type="evidence" value="ECO:0007669"/>
    <property type="project" value="TreeGrafter"/>
</dbReference>
<feature type="region of interest" description="Disordered" evidence="8">
    <location>
        <begin position="1080"/>
        <end position="1181"/>
    </location>
</feature>
<sequence>MIEKSRNQNCLPANCRFKIWTATFEEVPLVSPWIPAFPVLWAREIENRGRSDCQKQRKLPVITWVETPPPPLWPAHPSTSSVDHIDEEKVQKRTNSLKTQHQSTHHHGALYEAGDSLRGAPLGQPTHVRLGFDLRNLLVQAIQTDPTSALEPIMLRFIDLCVLLRKTRNVKEGLHMYKNVAQNTSVDEIEGPLVTEGGEQEENVTAHVDDLEATETPESLLMSTVSEEKSRDRTYRELVTPWLRSLWEAYRTALDILRNNARLENFYQQIATEAFEFCLTHTRKTEFRRLAETLRSNLVSSQKYTNQAHSINLSDPDVLQRHLETRFQQLNTSVKLELWQESFRTAEDINGLIGLSKKVPKNHVMSAFYEKMIKVFGVGENHLFHAAAYNKYFTIQSNIVADQPDKLKKLSGLVLLSALAVPVVGSNASANESPKKMRDSEEDSNSLNKTKLGRLASLLGLTSLPTRANLLKDALIRGVLKKSSPELRSLYEILEVDFHPLSITSKIQPILQQLSEDEETKRYVEPLKEVVLTRLFQQLSQVYDSLKLNRVIKLASFGDSEPENLRITRIRVEKFLMEACKRGELEVTLDHSSQLIKFTDRMFENGTNNQMSSSQLPTSSVPSLLSFNRDQELVPTQSLAKSGVLQPNSATLLRTHLTRLASALTISLNHIMPVLSEINETALPDLDMVKSVALQVLQADGPKQRKMLQKRKVTIEERKRKVEELRQKQDIEEAKAKALRIIQIQEEQQIRLRKQNKEREIQKLKDEADKIRAAEAEKVALALAAQAGLTVDIKNLKGVDTNTIIQMGVEQIEKEKKELAAKMKTVNKRLDHTERALRREEIPLLEEDYKLQQTRDETNMKKLQEEFLEGLRSKHANEVSIKHKLQKMMPDFLKFKERIANQRGHDYKKAKEDSLVKIEQAKIERRAQVVKERKLEKARKAEEARLAKEKEAEEIRMREEEERLEEERKLKQAEIDEKDRILKAEAEAKAKIAREEREKERAATAEMAAKQAQREAEAMAKRENRKFAERPVAPTSTAPVTSSGGDPWRRTGPAAGAVPDAPLPVGVVSASTAPVRAPVVAATSEAKRPTILAGGPKAGGWRDRVAMKGGEDSGSSSPVGGLSRVSSGTGIRRDHQASSNTPPTGPPAAGGAYKPPQHRTGNEPPSGTNSRTPSGRGGAKW</sequence>
<feature type="compositionally biased region" description="Basic and acidic residues" evidence="8">
    <location>
        <begin position="1100"/>
        <end position="1111"/>
    </location>
</feature>